<organism evidence="1 2">
    <name type="scientific">Candidatus Uhrbacteria bacterium RIFOXYC2_FULL_47_19</name>
    <dbReference type="NCBI Taxonomy" id="1802424"/>
    <lineage>
        <taxon>Bacteria</taxon>
        <taxon>Candidatus Uhriibacteriota</taxon>
    </lineage>
</organism>
<reference evidence="1 2" key="1">
    <citation type="journal article" date="2016" name="Nat. Commun.">
        <title>Thousands of microbial genomes shed light on interconnected biogeochemical processes in an aquifer system.</title>
        <authorList>
            <person name="Anantharaman K."/>
            <person name="Brown C.T."/>
            <person name="Hug L.A."/>
            <person name="Sharon I."/>
            <person name="Castelle C.J."/>
            <person name="Probst A.J."/>
            <person name="Thomas B.C."/>
            <person name="Singh A."/>
            <person name="Wilkins M.J."/>
            <person name="Karaoz U."/>
            <person name="Brodie E.L."/>
            <person name="Williams K.H."/>
            <person name="Hubbard S.S."/>
            <person name="Banfield J.F."/>
        </authorList>
    </citation>
    <scope>NUCLEOTIDE SEQUENCE [LARGE SCALE GENOMIC DNA]</scope>
</reference>
<dbReference type="EMBL" id="MGFG01000028">
    <property type="protein sequence ID" value="OGM00621.1"/>
    <property type="molecule type" value="Genomic_DNA"/>
</dbReference>
<protein>
    <submittedName>
        <fullName evidence="1">Uncharacterized protein</fullName>
    </submittedName>
</protein>
<dbReference type="Proteomes" id="UP000176988">
    <property type="component" value="Unassembled WGS sequence"/>
</dbReference>
<accession>A0A1F7WCR8</accession>
<evidence type="ECO:0000313" key="2">
    <source>
        <dbReference type="Proteomes" id="UP000176988"/>
    </source>
</evidence>
<dbReference type="STRING" id="1802424.A2480_00620"/>
<name>A0A1F7WCR8_9BACT</name>
<gene>
    <name evidence="1" type="ORF">A2480_00620</name>
</gene>
<sequence length="136" mass="14313">MVLVIDYRNGKGEVLLAGDGPARRFGSSGRRDGFKALDAALIEVGDGCLDGVAAVLPTTERQQEVGMTWSSVRGAVALVNALAFARDVPAVRIDPADNDEILVEAAVVAVSLAEPQAIVRADYNGQPNITRPKDRG</sequence>
<comment type="caution">
    <text evidence="1">The sequence shown here is derived from an EMBL/GenBank/DDBJ whole genome shotgun (WGS) entry which is preliminary data.</text>
</comment>
<evidence type="ECO:0000313" key="1">
    <source>
        <dbReference type="EMBL" id="OGM00621.1"/>
    </source>
</evidence>
<dbReference type="AlphaFoldDB" id="A0A1F7WCR8"/>
<proteinExistence type="predicted"/>